<dbReference type="InterPro" id="IPR045058">
    <property type="entry name" value="GIMA/IAN/Toc"/>
</dbReference>
<comment type="caution">
    <text evidence="5">The sequence shown here is derived from an EMBL/GenBank/DDBJ whole genome shotgun (WGS) entry which is preliminary data.</text>
</comment>
<protein>
    <submittedName>
        <fullName evidence="5">GTPase IMAP family member 4</fullName>
    </submittedName>
</protein>
<dbReference type="Gene3D" id="3.40.50.300">
    <property type="entry name" value="P-loop containing nucleotide triphosphate hydrolases"/>
    <property type="match status" value="1"/>
</dbReference>
<gene>
    <name evidence="5" type="ORF">Baya_1479</name>
</gene>
<dbReference type="PANTHER" id="PTHR10903:SF188">
    <property type="entry name" value="GTPASE IMAP FAMILY MEMBER 2-LIKE-RELATED"/>
    <property type="match status" value="1"/>
</dbReference>
<keyword evidence="6" id="KW-1185">Reference proteome</keyword>
<proteinExistence type="inferred from homology"/>
<dbReference type="InterPro" id="IPR006703">
    <property type="entry name" value="G_AIG1"/>
</dbReference>
<evidence type="ECO:0000259" key="4">
    <source>
        <dbReference type="PROSITE" id="PS51720"/>
    </source>
</evidence>
<accession>A0A556TL77</accession>
<dbReference type="Proteomes" id="UP000319801">
    <property type="component" value="Unassembled WGS sequence"/>
</dbReference>
<dbReference type="InterPro" id="IPR027417">
    <property type="entry name" value="P-loop_NTPase"/>
</dbReference>
<dbReference type="EMBL" id="VCAZ01000004">
    <property type="protein sequence ID" value="TSK18099.1"/>
    <property type="molecule type" value="Genomic_DNA"/>
</dbReference>
<dbReference type="AlphaFoldDB" id="A0A556TL77"/>
<comment type="similarity">
    <text evidence="1">Belongs to the TRAFAC class TrmE-Era-EngA-EngB-Septin-like GTPase superfamily. AIG1/Toc34/Toc159-like paraseptin GTPase family. IAN subfamily.</text>
</comment>
<dbReference type="PROSITE" id="PS51720">
    <property type="entry name" value="G_AIG1"/>
    <property type="match status" value="1"/>
</dbReference>
<dbReference type="SUPFAM" id="SSF52540">
    <property type="entry name" value="P-loop containing nucleoside triphosphate hydrolases"/>
    <property type="match status" value="1"/>
</dbReference>
<evidence type="ECO:0000256" key="2">
    <source>
        <dbReference type="ARBA" id="ARBA00022741"/>
    </source>
</evidence>
<dbReference type="PANTHER" id="PTHR10903">
    <property type="entry name" value="GTPASE, IMAP FAMILY MEMBER-RELATED"/>
    <property type="match status" value="1"/>
</dbReference>
<name>A0A556TL77_BAGYA</name>
<dbReference type="GO" id="GO:0005525">
    <property type="term" value="F:GTP binding"/>
    <property type="evidence" value="ECO:0007669"/>
    <property type="project" value="UniProtKB-KW"/>
</dbReference>
<reference evidence="5 6" key="1">
    <citation type="journal article" date="2019" name="Genome Biol. Evol.">
        <title>Whole-Genome Sequencing of the Giant Devil Catfish, Bagarius yarrelli.</title>
        <authorList>
            <person name="Jiang W."/>
            <person name="Lv Y."/>
            <person name="Cheng L."/>
            <person name="Yang K."/>
            <person name="Chao B."/>
            <person name="Wang X."/>
            <person name="Li Y."/>
            <person name="Pan X."/>
            <person name="You X."/>
            <person name="Zhang Y."/>
            <person name="Yang J."/>
            <person name="Li J."/>
            <person name="Zhang X."/>
            <person name="Liu S."/>
            <person name="Sun C."/>
            <person name="Yang J."/>
            <person name="Shi Q."/>
        </authorList>
    </citation>
    <scope>NUCLEOTIDE SEQUENCE [LARGE SCALE GENOMIC DNA]</scope>
    <source>
        <strain evidence="5">JWS20170419001</strain>
        <tissue evidence="5">Muscle</tissue>
    </source>
</reference>
<evidence type="ECO:0000313" key="6">
    <source>
        <dbReference type="Proteomes" id="UP000319801"/>
    </source>
</evidence>
<keyword evidence="3" id="KW-0342">GTP-binding</keyword>
<evidence type="ECO:0000256" key="3">
    <source>
        <dbReference type="ARBA" id="ARBA00023134"/>
    </source>
</evidence>
<feature type="domain" description="AIG1-type G" evidence="4">
    <location>
        <begin position="1"/>
        <end position="188"/>
    </location>
</feature>
<dbReference type="Pfam" id="PF04548">
    <property type="entry name" value="AIG1"/>
    <property type="match status" value="1"/>
</dbReference>
<sequence>MLLGHRGVGKSATANLILGKEAFREIETTQCEIHIAKTRRGNILVIDTPGINNPSFTAAQWRKELKCGVMLSSPGPHVFLLVIKVGIVSEEDRNAVKWIREYFGEAALKFSMILFIGREEITNRQWVAFSKDARTLDLLSNYGGRYCVINSKKESDSSQVLKLLLELETMIKLNRDEFYTPEMYEAVASRIEKTEVIQMKENVTIWHKPILKQFTNVEVHKKKGIGFDVKHENLMPPKKQEEPVRSLPDRKTVVEVKLVKEDLRRQEEIWIAKD</sequence>
<organism evidence="5 6">
    <name type="scientific">Bagarius yarrelli</name>
    <name type="common">Goonch</name>
    <name type="synonym">Bagrus yarrelli</name>
    <dbReference type="NCBI Taxonomy" id="175774"/>
    <lineage>
        <taxon>Eukaryota</taxon>
        <taxon>Metazoa</taxon>
        <taxon>Chordata</taxon>
        <taxon>Craniata</taxon>
        <taxon>Vertebrata</taxon>
        <taxon>Euteleostomi</taxon>
        <taxon>Actinopterygii</taxon>
        <taxon>Neopterygii</taxon>
        <taxon>Teleostei</taxon>
        <taxon>Ostariophysi</taxon>
        <taxon>Siluriformes</taxon>
        <taxon>Sisoridae</taxon>
        <taxon>Sisorinae</taxon>
        <taxon>Bagarius</taxon>
    </lineage>
</organism>
<dbReference type="OrthoDB" id="5985928at2759"/>
<evidence type="ECO:0000256" key="1">
    <source>
        <dbReference type="ARBA" id="ARBA00008535"/>
    </source>
</evidence>
<evidence type="ECO:0000313" key="5">
    <source>
        <dbReference type="EMBL" id="TSK18099.1"/>
    </source>
</evidence>
<keyword evidence="2" id="KW-0547">Nucleotide-binding</keyword>